<gene>
    <name evidence="1" type="ORF">EYC84_010781</name>
</gene>
<name>A0A5M9J9L7_MONFR</name>
<evidence type="ECO:0000313" key="1">
    <source>
        <dbReference type="EMBL" id="KAA8565013.1"/>
    </source>
</evidence>
<evidence type="ECO:0000313" key="2">
    <source>
        <dbReference type="Proteomes" id="UP000322873"/>
    </source>
</evidence>
<dbReference type="AlphaFoldDB" id="A0A5M9J9L7"/>
<dbReference type="EMBL" id="VICG01000014">
    <property type="protein sequence ID" value="KAA8565013.1"/>
    <property type="molecule type" value="Genomic_DNA"/>
</dbReference>
<accession>A0A5M9J9L7</accession>
<dbReference type="Proteomes" id="UP000322873">
    <property type="component" value="Unassembled WGS sequence"/>
</dbReference>
<sequence>MAGLLLGRLEKTFSFCQCNLEQQHNILHVLKVQIQILGCGEMVFDESFKLNSESVSKFECFIDDEVMLCKCNGVSIW</sequence>
<reference evidence="1 2" key="1">
    <citation type="submission" date="2019-06" db="EMBL/GenBank/DDBJ databases">
        <title>Genome Sequence of the Brown Rot Fungal Pathogen Monilinia fructicola.</title>
        <authorList>
            <person name="De Miccolis Angelini R.M."/>
            <person name="Landi L."/>
            <person name="Abate D."/>
            <person name="Pollastro S."/>
            <person name="Romanazzi G."/>
            <person name="Faretra F."/>
        </authorList>
    </citation>
    <scope>NUCLEOTIDE SEQUENCE [LARGE SCALE GENOMIC DNA]</scope>
    <source>
        <strain evidence="1 2">Mfrc123</strain>
    </source>
</reference>
<comment type="caution">
    <text evidence="1">The sequence shown here is derived from an EMBL/GenBank/DDBJ whole genome shotgun (WGS) entry which is preliminary data.</text>
</comment>
<protein>
    <submittedName>
        <fullName evidence="1">Uncharacterized protein</fullName>
    </submittedName>
</protein>
<organism evidence="1 2">
    <name type="scientific">Monilinia fructicola</name>
    <name type="common">Brown rot fungus</name>
    <name type="synonym">Ciboria fructicola</name>
    <dbReference type="NCBI Taxonomy" id="38448"/>
    <lineage>
        <taxon>Eukaryota</taxon>
        <taxon>Fungi</taxon>
        <taxon>Dikarya</taxon>
        <taxon>Ascomycota</taxon>
        <taxon>Pezizomycotina</taxon>
        <taxon>Leotiomycetes</taxon>
        <taxon>Helotiales</taxon>
        <taxon>Sclerotiniaceae</taxon>
        <taxon>Monilinia</taxon>
    </lineage>
</organism>
<keyword evidence="2" id="KW-1185">Reference proteome</keyword>
<proteinExistence type="predicted"/>